<evidence type="ECO:0000313" key="3">
    <source>
        <dbReference type="Proteomes" id="UP001303046"/>
    </source>
</evidence>
<sequence>MSPPYAHISTNLYLGRDSSAAAWRAMKFEGKWMVAAGSEVMPPQLSPSSSSSSSTSTLSPLSIRSHGTLDSLLSKEKEEAVIAVSFSS</sequence>
<proteinExistence type="predicted"/>
<protein>
    <submittedName>
        <fullName evidence="2">Uncharacterized protein</fullName>
    </submittedName>
</protein>
<dbReference type="Proteomes" id="UP001303046">
    <property type="component" value="Unassembled WGS sequence"/>
</dbReference>
<organism evidence="2 3">
    <name type="scientific">Necator americanus</name>
    <name type="common">Human hookworm</name>
    <dbReference type="NCBI Taxonomy" id="51031"/>
    <lineage>
        <taxon>Eukaryota</taxon>
        <taxon>Metazoa</taxon>
        <taxon>Ecdysozoa</taxon>
        <taxon>Nematoda</taxon>
        <taxon>Chromadorea</taxon>
        <taxon>Rhabditida</taxon>
        <taxon>Rhabditina</taxon>
        <taxon>Rhabditomorpha</taxon>
        <taxon>Strongyloidea</taxon>
        <taxon>Ancylostomatidae</taxon>
        <taxon>Bunostominae</taxon>
        <taxon>Necator</taxon>
    </lineage>
</organism>
<evidence type="ECO:0000256" key="1">
    <source>
        <dbReference type="SAM" id="MobiDB-lite"/>
    </source>
</evidence>
<name>A0ABR1DQJ7_NECAM</name>
<comment type="caution">
    <text evidence="2">The sequence shown here is derived from an EMBL/GenBank/DDBJ whole genome shotgun (WGS) entry which is preliminary data.</text>
</comment>
<keyword evidence="3" id="KW-1185">Reference proteome</keyword>
<feature type="region of interest" description="Disordered" evidence="1">
    <location>
        <begin position="42"/>
        <end position="63"/>
    </location>
</feature>
<reference evidence="2 3" key="1">
    <citation type="submission" date="2023-08" db="EMBL/GenBank/DDBJ databases">
        <title>A Necator americanus chromosomal reference genome.</title>
        <authorList>
            <person name="Ilik V."/>
            <person name="Petrzelkova K.J."/>
            <person name="Pardy F."/>
            <person name="Fuh T."/>
            <person name="Niatou-Singa F.S."/>
            <person name="Gouil Q."/>
            <person name="Baker L."/>
            <person name="Ritchie M.E."/>
            <person name="Jex A.R."/>
            <person name="Gazzola D."/>
            <person name="Li H."/>
            <person name="Toshio Fujiwara R."/>
            <person name="Zhan B."/>
            <person name="Aroian R.V."/>
            <person name="Pafco B."/>
            <person name="Schwarz E.M."/>
        </authorList>
    </citation>
    <scope>NUCLEOTIDE SEQUENCE [LARGE SCALE GENOMIC DNA]</scope>
    <source>
        <strain evidence="2 3">Aroian</strain>
        <tissue evidence="2">Whole animal</tissue>
    </source>
</reference>
<feature type="compositionally biased region" description="Low complexity" evidence="1">
    <location>
        <begin position="46"/>
        <end position="62"/>
    </location>
</feature>
<accession>A0ABR1DQJ7</accession>
<dbReference type="EMBL" id="JAVFWL010000004">
    <property type="protein sequence ID" value="KAK6752176.1"/>
    <property type="molecule type" value="Genomic_DNA"/>
</dbReference>
<gene>
    <name evidence="2" type="primary">Necator_chrIV.g16835</name>
    <name evidence="2" type="ORF">RB195_003537</name>
</gene>
<evidence type="ECO:0000313" key="2">
    <source>
        <dbReference type="EMBL" id="KAK6752176.1"/>
    </source>
</evidence>